<dbReference type="InterPro" id="IPR007061">
    <property type="entry name" value="MST-like"/>
</dbReference>
<sequence>MDPKAVLQRYLAEERRGLLGRLDGLSERQVRWPGTPTGTNLLGLVKHVASVELGYLGEVFDRPSGIPLPWLDDDAEPDADLWAAPQESRADVVALHHAAAAHADATIAALDLDAPGVVPWWGPGRQDVTLHQVLVHLVVETAHHAGHADVLRELLDGRAGDDRGNLSARTPAEWAAHRRRLEAVAEEAGPA</sequence>
<dbReference type="Pfam" id="PF04978">
    <property type="entry name" value="MST"/>
    <property type="match status" value="1"/>
</dbReference>
<dbReference type="RefSeq" id="WP_210055272.1">
    <property type="nucleotide sequence ID" value="NZ_BAAAMH010000004.1"/>
</dbReference>
<accession>A0ABS4Z7U7</accession>
<dbReference type="Proteomes" id="UP000758168">
    <property type="component" value="Unassembled WGS sequence"/>
</dbReference>
<reference evidence="1 2" key="1">
    <citation type="submission" date="2021-03" db="EMBL/GenBank/DDBJ databases">
        <title>Sequencing the genomes of 1000 actinobacteria strains.</title>
        <authorList>
            <person name="Klenk H.-P."/>
        </authorList>
    </citation>
    <scope>NUCLEOTIDE SEQUENCE [LARGE SCALE GENOMIC DNA]</scope>
    <source>
        <strain evidence="1 2">DSM 12936</strain>
    </source>
</reference>
<dbReference type="SUPFAM" id="SSF109854">
    <property type="entry name" value="DinB/YfiT-like putative metalloenzymes"/>
    <property type="match status" value="1"/>
</dbReference>
<comment type="caution">
    <text evidence="1">The sequence shown here is derived from an EMBL/GenBank/DDBJ whole genome shotgun (WGS) entry which is preliminary data.</text>
</comment>
<dbReference type="Gene3D" id="1.20.120.450">
    <property type="entry name" value="dinb family like domain"/>
    <property type="match status" value="1"/>
</dbReference>
<dbReference type="InterPro" id="IPR034660">
    <property type="entry name" value="DinB/YfiT-like"/>
</dbReference>
<evidence type="ECO:0000313" key="1">
    <source>
        <dbReference type="EMBL" id="MBP2417081.1"/>
    </source>
</evidence>
<keyword evidence="2" id="KW-1185">Reference proteome</keyword>
<proteinExistence type="predicted"/>
<organism evidence="1 2">
    <name type="scientific">Microlunatus capsulatus</name>
    <dbReference type="NCBI Taxonomy" id="99117"/>
    <lineage>
        <taxon>Bacteria</taxon>
        <taxon>Bacillati</taxon>
        <taxon>Actinomycetota</taxon>
        <taxon>Actinomycetes</taxon>
        <taxon>Propionibacteriales</taxon>
        <taxon>Propionibacteriaceae</taxon>
        <taxon>Microlunatus</taxon>
    </lineage>
</organism>
<evidence type="ECO:0000313" key="2">
    <source>
        <dbReference type="Proteomes" id="UP000758168"/>
    </source>
</evidence>
<name>A0ABS4Z7U7_9ACTN</name>
<protein>
    <submittedName>
        <fullName evidence="1">Damage-inducible protein DinB</fullName>
    </submittedName>
</protein>
<gene>
    <name evidence="1" type="ORF">JOF54_002003</name>
</gene>
<dbReference type="EMBL" id="JAGIOB010000001">
    <property type="protein sequence ID" value="MBP2417081.1"/>
    <property type="molecule type" value="Genomic_DNA"/>
</dbReference>